<dbReference type="Pfam" id="PF03453">
    <property type="entry name" value="MoeA_N"/>
    <property type="match status" value="1"/>
</dbReference>
<dbReference type="Pfam" id="PF00994">
    <property type="entry name" value="MoCF_biosynth"/>
    <property type="match status" value="1"/>
</dbReference>
<dbReference type="InterPro" id="IPR005111">
    <property type="entry name" value="MoeA_C_domain_IV"/>
</dbReference>
<dbReference type="Gene3D" id="2.170.190.11">
    <property type="entry name" value="Molybdopterin biosynthesis moea protein, domain 3"/>
    <property type="match status" value="1"/>
</dbReference>
<dbReference type="Gene3D" id="3.40.980.10">
    <property type="entry name" value="MoaB/Mog-like domain"/>
    <property type="match status" value="1"/>
</dbReference>
<dbReference type="InterPro" id="IPR036135">
    <property type="entry name" value="MoeA_linker/N_sf"/>
</dbReference>
<protein>
    <recommendedName>
        <fullName evidence="5 9">Molybdopterin molybdenumtransferase</fullName>
        <ecNumber evidence="4 9">2.10.1.1</ecNumber>
    </recommendedName>
</protein>
<evidence type="ECO:0000256" key="3">
    <source>
        <dbReference type="ARBA" id="ARBA00010763"/>
    </source>
</evidence>
<dbReference type="EMBL" id="JAUSTY010000020">
    <property type="protein sequence ID" value="MDQ0167772.1"/>
    <property type="molecule type" value="Genomic_DNA"/>
</dbReference>
<sequence>MSTRTPIPVPEAISRVIEKSKAGGTERVQLKDTIGRYLAEDIVADHPIPHFNRSAFDGFAIRSDDTLEANFENPIELKLIESIAAGQVATKEVGSHEATRIMTGAQVPIGADAILALELSETLEKEGEVWVRLNRPIPKGTHISEKGEDVQEGAILAHKGRRISAGEMAMLAMFGYHEVQVYKQPIVGIFVTGTELLPVEAEIEPGKIRNSNSYMLESQIKALGGIPQFYGLLPDDFELCYREINEALKKVDYLITTGGASVGDFDYVQDIVAKLGADTLFNKIAMRPGSVTTVATLGDKWIFGLSGNPAACFVGFELFARPVLRTFSGSKAPHLPRSKARLSHAIKKPNPFTRFTRAKAELQGSQVVVSSIGVDKSGIASALVEANALLVVPGGTRELKEGEELEIIWLDRYEEGYKHV</sequence>
<dbReference type="InterPro" id="IPR005110">
    <property type="entry name" value="MoeA_linker/N"/>
</dbReference>
<dbReference type="InterPro" id="IPR038987">
    <property type="entry name" value="MoeA-like"/>
</dbReference>
<keyword evidence="9" id="KW-0479">Metal-binding</keyword>
<dbReference type="PANTHER" id="PTHR10192:SF5">
    <property type="entry name" value="GEPHYRIN"/>
    <property type="match status" value="1"/>
</dbReference>
<comment type="pathway">
    <text evidence="2 9">Cofactor biosynthesis; molybdopterin biosynthesis.</text>
</comment>
<organism evidence="11 12">
    <name type="scientific">Caldalkalibacillus horti</name>
    <dbReference type="NCBI Taxonomy" id="77523"/>
    <lineage>
        <taxon>Bacteria</taxon>
        <taxon>Bacillati</taxon>
        <taxon>Bacillota</taxon>
        <taxon>Bacilli</taxon>
        <taxon>Bacillales</taxon>
        <taxon>Bacillaceae</taxon>
        <taxon>Caldalkalibacillus</taxon>
    </lineage>
</organism>
<dbReference type="InterPro" id="IPR001453">
    <property type="entry name" value="MoaB/Mog_dom"/>
</dbReference>
<keyword evidence="6 9" id="KW-0500">Molybdenum</keyword>
<dbReference type="CDD" id="cd00887">
    <property type="entry name" value="MoeA"/>
    <property type="match status" value="1"/>
</dbReference>
<proteinExistence type="inferred from homology"/>
<comment type="similarity">
    <text evidence="3 9">Belongs to the MoeA family.</text>
</comment>
<dbReference type="GO" id="GO:0061599">
    <property type="term" value="F:molybdopterin molybdotransferase activity"/>
    <property type="evidence" value="ECO:0007669"/>
    <property type="project" value="UniProtKB-EC"/>
</dbReference>
<evidence type="ECO:0000313" key="12">
    <source>
        <dbReference type="Proteomes" id="UP001235840"/>
    </source>
</evidence>
<evidence type="ECO:0000256" key="6">
    <source>
        <dbReference type="ARBA" id="ARBA00022505"/>
    </source>
</evidence>
<evidence type="ECO:0000256" key="5">
    <source>
        <dbReference type="ARBA" id="ARBA00021108"/>
    </source>
</evidence>
<dbReference type="Gene3D" id="2.40.340.10">
    <property type="entry name" value="MoeA, C-terminal, domain IV"/>
    <property type="match status" value="1"/>
</dbReference>
<dbReference type="Proteomes" id="UP001235840">
    <property type="component" value="Unassembled WGS sequence"/>
</dbReference>
<dbReference type="SUPFAM" id="SSF53218">
    <property type="entry name" value="Molybdenum cofactor biosynthesis proteins"/>
    <property type="match status" value="1"/>
</dbReference>
<dbReference type="Pfam" id="PF03454">
    <property type="entry name" value="MoeA_C"/>
    <property type="match status" value="1"/>
</dbReference>
<keyword evidence="9 11" id="KW-0808">Transferase</keyword>
<dbReference type="Gene3D" id="3.90.105.10">
    <property type="entry name" value="Molybdopterin biosynthesis moea protein, domain 2"/>
    <property type="match status" value="1"/>
</dbReference>
<evidence type="ECO:0000313" key="11">
    <source>
        <dbReference type="EMBL" id="MDQ0167772.1"/>
    </source>
</evidence>
<dbReference type="RefSeq" id="WP_307396958.1">
    <property type="nucleotide sequence ID" value="NZ_BAAADK010000049.1"/>
</dbReference>
<reference evidence="11 12" key="1">
    <citation type="submission" date="2023-07" db="EMBL/GenBank/DDBJ databases">
        <title>Genomic Encyclopedia of Type Strains, Phase IV (KMG-IV): sequencing the most valuable type-strain genomes for metagenomic binning, comparative biology and taxonomic classification.</title>
        <authorList>
            <person name="Goeker M."/>
        </authorList>
    </citation>
    <scope>NUCLEOTIDE SEQUENCE [LARGE SCALE GENOMIC DNA]</scope>
    <source>
        <strain evidence="11 12">DSM 12751</strain>
    </source>
</reference>
<keyword evidence="9" id="KW-0460">Magnesium</keyword>
<keyword evidence="12" id="KW-1185">Reference proteome</keyword>
<dbReference type="NCBIfam" id="TIGR00177">
    <property type="entry name" value="molyb_syn"/>
    <property type="match status" value="1"/>
</dbReference>
<comment type="function">
    <text evidence="1 9">Catalyzes the insertion of molybdate into adenylated molybdopterin with the concomitant release of AMP.</text>
</comment>
<dbReference type="SUPFAM" id="SSF63867">
    <property type="entry name" value="MoeA C-terminal domain-like"/>
    <property type="match status" value="1"/>
</dbReference>
<accession>A0ABT9W3G7</accession>
<dbReference type="NCBIfam" id="NF045515">
    <property type="entry name" value="Glp_gephyrin"/>
    <property type="match status" value="1"/>
</dbReference>
<dbReference type="SUPFAM" id="SSF63882">
    <property type="entry name" value="MoeA N-terminal region -like"/>
    <property type="match status" value="1"/>
</dbReference>
<evidence type="ECO:0000256" key="4">
    <source>
        <dbReference type="ARBA" id="ARBA00013269"/>
    </source>
</evidence>
<dbReference type="EC" id="2.10.1.1" evidence="4 9"/>
<comment type="catalytic activity">
    <reaction evidence="8">
        <text>adenylyl-molybdopterin + molybdate = Mo-molybdopterin + AMP + H(+)</text>
        <dbReference type="Rhea" id="RHEA:35047"/>
        <dbReference type="ChEBI" id="CHEBI:15378"/>
        <dbReference type="ChEBI" id="CHEBI:36264"/>
        <dbReference type="ChEBI" id="CHEBI:62727"/>
        <dbReference type="ChEBI" id="CHEBI:71302"/>
        <dbReference type="ChEBI" id="CHEBI:456215"/>
        <dbReference type="EC" id="2.10.1.1"/>
    </reaction>
</comment>
<dbReference type="SMART" id="SM00852">
    <property type="entry name" value="MoCF_biosynth"/>
    <property type="match status" value="1"/>
</dbReference>
<feature type="domain" description="MoaB/Mog" evidence="10">
    <location>
        <begin position="188"/>
        <end position="326"/>
    </location>
</feature>
<comment type="caution">
    <text evidence="11">The sequence shown here is derived from an EMBL/GenBank/DDBJ whole genome shotgun (WGS) entry which is preliminary data.</text>
</comment>
<gene>
    <name evidence="11" type="ORF">J2S11_003701</name>
</gene>
<name>A0ABT9W3G7_9BACI</name>
<evidence type="ECO:0000256" key="2">
    <source>
        <dbReference type="ARBA" id="ARBA00005046"/>
    </source>
</evidence>
<evidence type="ECO:0000256" key="1">
    <source>
        <dbReference type="ARBA" id="ARBA00002901"/>
    </source>
</evidence>
<dbReference type="PANTHER" id="PTHR10192">
    <property type="entry name" value="MOLYBDOPTERIN BIOSYNTHESIS PROTEIN"/>
    <property type="match status" value="1"/>
</dbReference>
<evidence type="ECO:0000256" key="7">
    <source>
        <dbReference type="ARBA" id="ARBA00023150"/>
    </source>
</evidence>
<dbReference type="InterPro" id="IPR036425">
    <property type="entry name" value="MoaB/Mog-like_dom_sf"/>
</dbReference>
<keyword evidence="7 9" id="KW-0501">Molybdenum cofactor biosynthesis</keyword>
<evidence type="ECO:0000256" key="9">
    <source>
        <dbReference type="RuleBase" id="RU365090"/>
    </source>
</evidence>
<evidence type="ECO:0000259" key="10">
    <source>
        <dbReference type="SMART" id="SM00852"/>
    </source>
</evidence>
<dbReference type="InterPro" id="IPR036688">
    <property type="entry name" value="MoeA_C_domain_IV_sf"/>
</dbReference>
<evidence type="ECO:0000256" key="8">
    <source>
        <dbReference type="ARBA" id="ARBA00047317"/>
    </source>
</evidence>
<comment type="cofactor">
    <cofactor evidence="9">
        <name>Mg(2+)</name>
        <dbReference type="ChEBI" id="CHEBI:18420"/>
    </cofactor>
</comment>